<dbReference type="OMA" id="ERQRVWW"/>
<evidence type="ECO:0000256" key="2">
    <source>
        <dbReference type="ARBA" id="ARBA00022723"/>
    </source>
</evidence>
<gene>
    <name evidence="7" type="ORF">S40285_03511</name>
</gene>
<dbReference type="GO" id="GO:0003677">
    <property type="term" value="F:DNA binding"/>
    <property type="evidence" value="ECO:0007669"/>
    <property type="project" value="InterPro"/>
</dbReference>
<dbReference type="CDD" id="cd00067">
    <property type="entry name" value="GAL4"/>
    <property type="match status" value="1"/>
</dbReference>
<dbReference type="OrthoDB" id="3862662at2759"/>
<dbReference type="SMART" id="SM00906">
    <property type="entry name" value="Fungal_trans"/>
    <property type="match status" value="1"/>
</dbReference>
<keyword evidence="5" id="KW-0539">Nucleus</keyword>
<evidence type="ECO:0000256" key="1">
    <source>
        <dbReference type="ARBA" id="ARBA00004123"/>
    </source>
</evidence>
<dbReference type="STRING" id="1283841.A0A084QVK7"/>
<keyword evidence="8" id="KW-1185">Reference proteome</keyword>
<evidence type="ECO:0000313" key="8">
    <source>
        <dbReference type="Proteomes" id="UP000028524"/>
    </source>
</evidence>
<dbReference type="InterPro" id="IPR050815">
    <property type="entry name" value="TF_fung"/>
</dbReference>
<sequence>MGETQPSVRACGPCQKYKRRCDKAQPACGLCTKLNRACSYNDGRGQNETLRRRVEELEIYVASSGSSVNLQGGDVDGSLLRYQKFFIDSDLYTQLNTLPQCSTAHTIPPSVSREIGSSQERRETVSTYFETIHPWMPIVSKLKWQQLLRVGSENAMRPDQALLLLSMKLIQHVPTGTIHAARSSLYTAVREFSTALEMAGVYSLYRLQSSVLMTVYEMGHGIFPPAYMSLGHSVTQATALGLHDEEAPQMLEKPRNWVEWEERLRTWWAVRIIDRFIAVGGNNRPLFTEDPRPNSHLPADDDAWDRGELTSPERMLISFPHQLAASPFGRVAQAAHLLGQVVRHCNEQPADLREVMANIESLNKLASSFLELLTNEDENVYHFRDAIAICFSCDSFAARPGQADNTTSLALLHAITENSRASLHQIIARLMEFEEAVRLEEDRRLTATCPSPWACQPLYKSAALMLWLGSAAPPEEGDSLLERSRRCKEDIKTLGNRWKIADAYQEALVKVEKELAAGLY</sequence>
<comment type="subcellular location">
    <subcellularLocation>
        <location evidence="1">Nucleus</location>
    </subcellularLocation>
</comment>
<evidence type="ECO:0000256" key="3">
    <source>
        <dbReference type="ARBA" id="ARBA00023015"/>
    </source>
</evidence>
<dbReference type="GO" id="GO:0000981">
    <property type="term" value="F:DNA-binding transcription factor activity, RNA polymerase II-specific"/>
    <property type="evidence" value="ECO:0007669"/>
    <property type="project" value="InterPro"/>
</dbReference>
<dbReference type="InterPro" id="IPR007219">
    <property type="entry name" value="XnlR_reg_dom"/>
</dbReference>
<dbReference type="PANTHER" id="PTHR47338:SF20">
    <property type="entry name" value="ZN(II)2CYS6 TRANSCRIPTION FACTOR (EUROFUNG)"/>
    <property type="match status" value="1"/>
</dbReference>
<dbReference type="GO" id="GO:0006351">
    <property type="term" value="P:DNA-templated transcription"/>
    <property type="evidence" value="ECO:0007669"/>
    <property type="project" value="InterPro"/>
</dbReference>
<dbReference type="SUPFAM" id="SSF57701">
    <property type="entry name" value="Zn2/Cys6 DNA-binding domain"/>
    <property type="match status" value="1"/>
</dbReference>
<dbReference type="HOGENOM" id="CLU_023880_2_0_1"/>
<dbReference type="Gene3D" id="4.10.240.10">
    <property type="entry name" value="Zn(2)-C6 fungal-type DNA-binding domain"/>
    <property type="match status" value="1"/>
</dbReference>
<dbReference type="CDD" id="cd12148">
    <property type="entry name" value="fungal_TF_MHR"/>
    <property type="match status" value="1"/>
</dbReference>
<proteinExistence type="predicted"/>
<evidence type="ECO:0000259" key="6">
    <source>
        <dbReference type="PROSITE" id="PS50048"/>
    </source>
</evidence>
<protein>
    <recommendedName>
        <fullName evidence="6">Zn(2)-C6 fungal-type domain-containing protein</fullName>
    </recommendedName>
</protein>
<dbReference type="SMART" id="SM00066">
    <property type="entry name" value="GAL4"/>
    <property type="match status" value="1"/>
</dbReference>
<dbReference type="GO" id="GO:0008270">
    <property type="term" value="F:zinc ion binding"/>
    <property type="evidence" value="ECO:0007669"/>
    <property type="project" value="InterPro"/>
</dbReference>
<dbReference type="InParanoid" id="A0A084QVK7"/>
<dbReference type="Pfam" id="PF00172">
    <property type="entry name" value="Zn_clus"/>
    <property type="match status" value="1"/>
</dbReference>
<accession>A0A084QVK7</accession>
<dbReference type="Pfam" id="PF04082">
    <property type="entry name" value="Fungal_trans"/>
    <property type="match status" value="1"/>
</dbReference>
<evidence type="ECO:0000256" key="5">
    <source>
        <dbReference type="ARBA" id="ARBA00023242"/>
    </source>
</evidence>
<keyword evidence="3" id="KW-0805">Transcription regulation</keyword>
<dbReference type="PANTHER" id="PTHR47338">
    <property type="entry name" value="ZN(II)2CYS6 TRANSCRIPTION FACTOR (EUROFUNG)-RELATED"/>
    <property type="match status" value="1"/>
</dbReference>
<dbReference type="InterPro" id="IPR036864">
    <property type="entry name" value="Zn2-C6_fun-type_DNA-bd_sf"/>
</dbReference>
<dbReference type="AlphaFoldDB" id="A0A084QVK7"/>
<dbReference type="EMBL" id="KL660061">
    <property type="protein sequence ID" value="KFA67992.1"/>
    <property type="molecule type" value="Genomic_DNA"/>
</dbReference>
<evidence type="ECO:0000313" key="7">
    <source>
        <dbReference type="EMBL" id="KFA67992.1"/>
    </source>
</evidence>
<dbReference type="Proteomes" id="UP000028524">
    <property type="component" value="Unassembled WGS sequence"/>
</dbReference>
<name>A0A084QVK7_STAC4</name>
<keyword evidence="2" id="KW-0479">Metal-binding</keyword>
<reference evidence="7 8" key="1">
    <citation type="journal article" date="2014" name="BMC Genomics">
        <title>Comparative genome sequencing reveals chemotype-specific gene clusters in the toxigenic black mold Stachybotrys.</title>
        <authorList>
            <person name="Semeiks J."/>
            <person name="Borek D."/>
            <person name="Otwinowski Z."/>
            <person name="Grishin N.V."/>
        </authorList>
    </citation>
    <scope>NUCLEOTIDE SEQUENCE [LARGE SCALE GENOMIC DNA]</scope>
    <source>
        <strain evidence="7 8">IBT 40285</strain>
    </source>
</reference>
<dbReference type="InterPro" id="IPR001138">
    <property type="entry name" value="Zn2Cys6_DnaBD"/>
</dbReference>
<keyword evidence="4" id="KW-0804">Transcription</keyword>
<dbReference type="PROSITE" id="PS50048">
    <property type="entry name" value="ZN2_CY6_FUNGAL_2"/>
    <property type="match status" value="1"/>
</dbReference>
<feature type="domain" description="Zn(2)-C6 fungal-type" evidence="6">
    <location>
        <begin position="10"/>
        <end position="40"/>
    </location>
</feature>
<dbReference type="GO" id="GO:0005634">
    <property type="term" value="C:nucleus"/>
    <property type="evidence" value="ECO:0007669"/>
    <property type="project" value="UniProtKB-SubCell"/>
</dbReference>
<organism evidence="7 8">
    <name type="scientific">Stachybotrys chlorohalonatus (strain IBT 40285)</name>
    <dbReference type="NCBI Taxonomy" id="1283841"/>
    <lineage>
        <taxon>Eukaryota</taxon>
        <taxon>Fungi</taxon>
        <taxon>Dikarya</taxon>
        <taxon>Ascomycota</taxon>
        <taxon>Pezizomycotina</taxon>
        <taxon>Sordariomycetes</taxon>
        <taxon>Hypocreomycetidae</taxon>
        <taxon>Hypocreales</taxon>
        <taxon>Stachybotryaceae</taxon>
        <taxon>Stachybotrys</taxon>
    </lineage>
</organism>
<evidence type="ECO:0000256" key="4">
    <source>
        <dbReference type="ARBA" id="ARBA00023163"/>
    </source>
</evidence>